<geneLocation type="plasmid" evidence="1 2">
    <name>pTha01</name>
</geneLocation>
<dbReference type="EMBL" id="CP001282">
    <property type="protein sequence ID" value="ACK55129.1"/>
    <property type="molecule type" value="Genomic_DNA"/>
</dbReference>
<dbReference type="HOGENOM" id="CLU_3141678_0_0_4"/>
<reference evidence="2" key="1">
    <citation type="submission" date="2008-12" db="EMBL/GenBank/DDBJ databases">
        <title>Complete sequence of plasmid of Thauera sp. MZ1T.</title>
        <authorList>
            <consortium name="US DOE Joint Genome Institute"/>
            <person name="Lucas S."/>
            <person name="Copeland A."/>
            <person name="Lapidus A."/>
            <person name="Glavina del Rio T."/>
            <person name="Dalin E."/>
            <person name="Tice H."/>
            <person name="Bruce D."/>
            <person name="Goodwin L."/>
            <person name="Pitluck S."/>
            <person name="Sims D."/>
            <person name="Brettin T."/>
            <person name="Detter J.C."/>
            <person name="Han C."/>
            <person name="Larimer F."/>
            <person name="Land M."/>
            <person name="Hauser L."/>
            <person name="Kyrpides N."/>
            <person name="Mikhailova N."/>
            <person name="Sayler G.S."/>
        </authorList>
    </citation>
    <scope>NUCLEOTIDE SEQUENCE [LARGE SCALE GENOMIC DNA]</scope>
    <source>
        <strain evidence="2">MZ1T</strain>
        <plasmid evidence="2">pTha01</plasmid>
    </source>
</reference>
<gene>
    <name evidence="1" type="ordered locus">Tmz1t_2395</name>
</gene>
<keyword evidence="2" id="KW-1185">Reference proteome</keyword>
<dbReference type="AlphaFoldDB" id="B8F0G3"/>
<proteinExistence type="predicted"/>
<protein>
    <submittedName>
        <fullName evidence="1">Uncharacterized protein</fullName>
    </submittedName>
</protein>
<keyword evidence="1" id="KW-0614">Plasmid</keyword>
<evidence type="ECO:0000313" key="2">
    <source>
        <dbReference type="Proteomes" id="UP000002186"/>
    </source>
</evidence>
<dbReference type="RefSeq" id="WP_012592912.1">
    <property type="nucleotide sequence ID" value="NC_011667.1"/>
</dbReference>
<sequence>MEKIDARKLGPEGRETLRKMVLRLNTQSGMTGVELAYDRDKGKNCTYHL</sequence>
<accession>B8F0G3</accession>
<reference evidence="1 2" key="2">
    <citation type="journal article" date="2012" name="Stand. Genomic Sci.">
        <title>Complete genome sequence of Thauera aminoaromatica strain MZ1T.</title>
        <authorList>
            <person name="Jiang K."/>
            <person name="Sanseverino J."/>
            <person name="Chauhan A."/>
            <person name="Lucas S."/>
            <person name="Copeland A."/>
            <person name="Lapidus A."/>
            <person name="Del Rio T.G."/>
            <person name="Dalin E."/>
            <person name="Tice H."/>
            <person name="Bruce D."/>
            <person name="Goodwin L."/>
            <person name="Pitluck S."/>
            <person name="Sims D."/>
            <person name="Brettin T."/>
            <person name="Detter J.C."/>
            <person name="Han C."/>
            <person name="Chang Y.J."/>
            <person name="Larimer F."/>
            <person name="Land M."/>
            <person name="Hauser L."/>
            <person name="Kyrpides N.C."/>
            <person name="Mikhailova N."/>
            <person name="Moser S."/>
            <person name="Jegier P."/>
            <person name="Close D."/>
            <person name="Debruyn J.M."/>
            <person name="Wang Y."/>
            <person name="Layton A.C."/>
            <person name="Allen M.S."/>
            <person name="Sayler G.S."/>
        </authorList>
    </citation>
    <scope>NUCLEOTIDE SEQUENCE [LARGE SCALE GENOMIC DNA]</scope>
    <source>
        <strain evidence="1 2">MZ1T</strain>
        <plasmid evidence="1">pTha01</plasmid>
    </source>
</reference>
<organism evidence="1 2">
    <name type="scientific">Thauera aminoaromatica</name>
    <dbReference type="NCBI Taxonomy" id="164330"/>
    <lineage>
        <taxon>Bacteria</taxon>
        <taxon>Pseudomonadati</taxon>
        <taxon>Pseudomonadota</taxon>
        <taxon>Betaproteobacteria</taxon>
        <taxon>Rhodocyclales</taxon>
        <taxon>Zoogloeaceae</taxon>
        <taxon>Thauera</taxon>
    </lineage>
</organism>
<evidence type="ECO:0000313" key="1">
    <source>
        <dbReference type="EMBL" id="ACK55129.1"/>
    </source>
</evidence>
<dbReference type="KEGG" id="tmz:Tmz1t_2395"/>
<dbReference type="Proteomes" id="UP000002186">
    <property type="component" value="Plasmid pTha01"/>
</dbReference>
<dbReference type="eggNOG" id="COG3415">
    <property type="taxonomic scope" value="Bacteria"/>
</dbReference>
<name>B8F0G3_THASP</name>